<evidence type="ECO:0000256" key="1">
    <source>
        <dbReference type="SAM" id="MobiDB-lite"/>
    </source>
</evidence>
<keyword evidence="3" id="KW-1185">Reference proteome</keyword>
<feature type="region of interest" description="Disordered" evidence="1">
    <location>
        <begin position="42"/>
        <end position="139"/>
    </location>
</feature>
<protein>
    <submittedName>
        <fullName evidence="2">Uncharacterized protein</fullName>
    </submittedName>
</protein>
<evidence type="ECO:0000313" key="3">
    <source>
        <dbReference type="Proteomes" id="UP000799779"/>
    </source>
</evidence>
<dbReference type="PANTHER" id="PTHR39606:SF1">
    <property type="entry name" value="CELL SURFACE PROTEIN"/>
    <property type="match status" value="1"/>
</dbReference>
<sequence>MTSGTAGGNAGDAVRKGVGMFHGAGEAIRGNINAFVDKATGDQESAARHEVIASRGVDEMKNGYQSRTTAGAATTNRNTGKKATSRSGSESRGSTSSNYGPHSTNLGKKLDSFVDSDHGHRSAPSNYGPHSTNPGNKLNPRYDSDCDHCGAHGGNIGTEPHIRATHRSNNLNGLDPRIDIKHGTRRFWRAR</sequence>
<dbReference type="PANTHER" id="PTHR39606">
    <property type="entry name" value="SURFACE PROTEIN, PUTATIVE-RELATED"/>
    <property type="match status" value="1"/>
</dbReference>
<feature type="compositionally biased region" description="Polar residues" evidence="1">
    <location>
        <begin position="123"/>
        <end position="136"/>
    </location>
</feature>
<gene>
    <name evidence="2" type="ORF">P154DRAFT_421429</name>
</gene>
<organism evidence="2 3">
    <name type="scientific">Amniculicola lignicola CBS 123094</name>
    <dbReference type="NCBI Taxonomy" id="1392246"/>
    <lineage>
        <taxon>Eukaryota</taxon>
        <taxon>Fungi</taxon>
        <taxon>Dikarya</taxon>
        <taxon>Ascomycota</taxon>
        <taxon>Pezizomycotina</taxon>
        <taxon>Dothideomycetes</taxon>
        <taxon>Pleosporomycetidae</taxon>
        <taxon>Pleosporales</taxon>
        <taxon>Amniculicolaceae</taxon>
        <taxon>Amniculicola</taxon>
    </lineage>
</organism>
<proteinExistence type="predicted"/>
<reference evidence="2" key="1">
    <citation type="journal article" date="2020" name="Stud. Mycol.">
        <title>101 Dothideomycetes genomes: a test case for predicting lifestyles and emergence of pathogens.</title>
        <authorList>
            <person name="Haridas S."/>
            <person name="Albert R."/>
            <person name="Binder M."/>
            <person name="Bloem J."/>
            <person name="Labutti K."/>
            <person name="Salamov A."/>
            <person name="Andreopoulos B."/>
            <person name="Baker S."/>
            <person name="Barry K."/>
            <person name="Bills G."/>
            <person name="Bluhm B."/>
            <person name="Cannon C."/>
            <person name="Castanera R."/>
            <person name="Culley D."/>
            <person name="Daum C."/>
            <person name="Ezra D."/>
            <person name="Gonzalez J."/>
            <person name="Henrissat B."/>
            <person name="Kuo A."/>
            <person name="Liang C."/>
            <person name="Lipzen A."/>
            <person name="Lutzoni F."/>
            <person name="Magnuson J."/>
            <person name="Mondo S."/>
            <person name="Nolan M."/>
            <person name="Ohm R."/>
            <person name="Pangilinan J."/>
            <person name="Park H.-J."/>
            <person name="Ramirez L."/>
            <person name="Alfaro M."/>
            <person name="Sun H."/>
            <person name="Tritt A."/>
            <person name="Yoshinaga Y."/>
            <person name="Zwiers L.-H."/>
            <person name="Turgeon B."/>
            <person name="Goodwin S."/>
            <person name="Spatafora J."/>
            <person name="Crous P."/>
            <person name="Grigoriev I."/>
        </authorList>
    </citation>
    <scope>NUCLEOTIDE SEQUENCE</scope>
    <source>
        <strain evidence="2">CBS 123094</strain>
    </source>
</reference>
<feature type="compositionally biased region" description="Low complexity" evidence="1">
    <location>
        <begin position="85"/>
        <end position="97"/>
    </location>
</feature>
<dbReference type="AlphaFoldDB" id="A0A6A5X2D8"/>
<name>A0A6A5X2D8_9PLEO</name>
<evidence type="ECO:0000313" key="2">
    <source>
        <dbReference type="EMBL" id="KAF2006995.1"/>
    </source>
</evidence>
<feature type="compositionally biased region" description="Basic and acidic residues" evidence="1">
    <location>
        <begin position="108"/>
        <end position="120"/>
    </location>
</feature>
<dbReference type="OrthoDB" id="2590867at2759"/>
<feature type="compositionally biased region" description="Basic and acidic residues" evidence="1">
    <location>
        <begin position="42"/>
        <end position="61"/>
    </location>
</feature>
<dbReference type="Proteomes" id="UP000799779">
    <property type="component" value="Unassembled WGS sequence"/>
</dbReference>
<accession>A0A6A5X2D8</accession>
<feature type="compositionally biased region" description="Low complexity" evidence="1">
    <location>
        <begin position="67"/>
        <end position="78"/>
    </location>
</feature>
<dbReference type="EMBL" id="ML977558">
    <property type="protein sequence ID" value="KAF2006995.1"/>
    <property type="molecule type" value="Genomic_DNA"/>
</dbReference>